<name>A0ABU8T1X1_9PSEU</name>
<keyword evidence="3" id="KW-1185">Reference proteome</keyword>
<keyword evidence="2" id="KW-0378">Hydrolase</keyword>
<comment type="caution">
    <text evidence="2">The sequence shown here is derived from an EMBL/GenBank/DDBJ whole genome shotgun (WGS) entry which is preliminary data.</text>
</comment>
<feature type="region of interest" description="Disordered" evidence="1">
    <location>
        <begin position="210"/>
        <end position="240"/>
    </location>
</feature>
<dbReference type="Proteomes" id="UP001364211">
    <property type="component" value="Unassembled WGS sequence"/>
</dbReference>
<dbReference type="InterPro" id="IPR023198">
    <property type="entry name" value="PGP-like_dom2"/>
</dbReference>
<gene>
    <name evidence="2" type="ORF">WJX68_03380</name>
</gene>
<dbReference type="InterPro" id="IPR051806">
    <property type="entry name" value="HAD-like_SPP"/>
</dbReference>
<dbReference type="PANTHER" id="PTHR43481">
    <property type="entry name" value="FRUCTOSE-1-PHOSPHATE PHOSPHATASE"/>
    <property type="match status" value="1"/>
</dbReference>
<dbReference type="SFLD" id="SFLDG01129">
    <property type="entry name" value="C1.5:_HAD__Beta-PGM__Phosphata"/>
    <property type="match status" value="1"/>
</dbReference>
<evidence type="ECO:0000313" key="3">
    <source>
        <dbReference type="Proteomes" id="UP001364211"/>
    </source>
</evidence>
<dbReference type="InterPro" id="IPR036412">
    <property type="entry name" value="HAD-like_sf"/>
</dbReference>
<dbReference type="InterPro" id="IPR006439">
    <property type="entry name" value="HAD-SF_hydro_IA"/>
</dbReference>
<sequence>MYAAVLFDMDGTLVDSDAAVARSWRAWAAEYGVPAAELDRVAHGVPSDGTIRVLRPDLDGAALDAAAARQLELQYDDLADVAALPGAHALLAALDAAGVRWAVVTSADRRLAAARLGAAGIVAPVLVARDDVARGKPDPQGYRAAAAALGADPRDCLVVEDAEAGLAAGRAAGAATAALRGLPGDLRPAGLTGPAGLLGMLGLTVPAAGSCRPGRARPAARPGSRPGGRTPAPGRCRARP</sequence>
<protein>
    <submittedName>
        <fullName evidence="2">HAD-IA family hydrolase</fullName>
    </submittedName>
</protein>
<dbReference type="RefSeq" id="WP_340286078.1">
    <property type="nucleotide sequence ID" value="NZ_JBBJUP010000002.1"/>
</dbReference>
<dbReference type="Pfam" id="PF00702">
    <property type="entry name" value="Hydrolase"/>
    <property type="match status" value="1"/>
</dbReference>
<reference evidence="2 3" key="1">
    <citation type="submission" date="2024-03" db="EMBL/GenBank/DDBJ databases">
        <title>Draft genome sequence of Pseudonocardia sp. DW16-2.</title>
        <authorList>
            <person name="Duangmal K."/>
        </authorList>
    </citation>
    <scope>NUCLEOTIDE SEQUENCE [LARGE SCALE GENOMIC DNA]</scope>
    <source>
        <strain evidence="2 3">DW16-2</strain>
    </source>
</reference>
<dbReference type="NCBIfam" id="TIGR01549">
    <property type="entry name" value="HAD-SF-IA-v1"/>
    <property type="match status" value="1"/>
</dbReference>
<evidence type="ECO:0000313" key="2">
    <source>
        <dbReference type="EMBL" id="MEJ8277964.1"/>
    </source>
</evidence>
<dbReference type="SFLD" id="SFLDS00003">
    <property type="entry name" value="Haloacid_Dehalogenase"/>
    <property type="match status" value="1"/>
</dbReference>
<proteinExistence type="predicted"/>
<dbReference type="InterPro" id="IPR023214">
    <property type="entry name" value="HAD_sf"/>
</dbReference>
<dbReference type="GO" id="GO:0016787">
    <property type="term" value="F:hydrolase activity"/>
    <property type="evidence" value="ECO:0007669"/>
    <property type="project" value="UniProtKB-KW"/>
</dbReference>
<dbReference type="Gene3D" id="3.40.50.1000">
    <property type="entry name" value="HAD superfamily/HAD-like"/>
    <property type="match status" value="1"/>
</dbReference>
<dbReference type="PANTHER" id="PTHR43481:SF4">
    <property type="entry name" value="GLYCEROL-1-PHOSPHATE PHOSPHOHYDROLASE 1-RELATED"/>
    <property type="match status" value="1"/>
</dbReference>
<dbReference type="Gene3D" id="1.10.150.240">
    <property type="entry name" value="Putative phosphatase, domain 2"/>
    <property type="match status" value="1"/>
</dbReference>
<dbReference type="SUPFAM" id="SSF56784">
    <property type="entry name" value="HAD-like"/>
    <property type="match status" value="1"/>
</dbReference>
<evidence type="ECO:0000256" key="1">
    <source>
        <dbReference type="SAM" id="MobiDB-lite"/>
    </source>
</evidence>
<accession>A0ABU8T1X1</accession>
<dbReference type="EMBL" id="JBBJUP010000002">
    <property type="protein sequence ID" value="MEJ8277964.1"/>
    <property type="molecule type" value="Genomic_DNA"/>
</dbReference>
<dbReference type="NCBIfam" id="TIGR01509">
    <property type="entry name" value="HAD-SF-IA-v3"/>
    <property type="match status" value="1"/>
</dbReference>
<organism evidence="2 3">
    <name type="scientific">Pseudonocardia spirodelae</name>
    <dbReference type="NCBI Taxonomy" id="3133431"/>
    <lineage>
        <taxon>Bacteria</taxon>
        <taxon>Bacillati</taxon>
        <taxon>Actinomycetota</taxon>
        <taxon>Actinomycetes</taxon>
        <taxon>Pseudonocardiales</taxon>
        <taxon>Pseudonocardiaceae</taxon>
        <taxon>Pseudonocardia</taxon>
    </lineage>
</organism>